<organism evidence="1 2">
    <name type="scientific">Lusitaniella coriacea LEGE 07157</name>
    <dbReference type="NCBI Taxonomy" id="945747"/>
    <lineage>
        <taxon>Bacteria</taxon>
        <taxon>Bacillati</taxon>
        <taxon>Cyanobacteriota</taxon>
        <taxon>Cyanophyceae</taxon>
        <taxon>Spirulinales</taxon>
        <taxon>Lusitaniellaceae</taxon>
        <taxon>Lusitaniella</taxon>
    </lineage>
</organism>
<sequence length="61" mass="7069">MNSCPCCTQQMVLYAGNNRLYWYCCNCRQEMPDLLNVMLTARQKHQKPSNVQTKKEVAIAT</sequence>
<evidence type="ECO:0000313" key="2">
    <source>
        <dbReference type="Proteomes" id="UP000654482"/>
    </source>
</evidence>
<dbReference type="EMBL" id="JADEWZ010000003">
    <property type="protein sequence ID" value="MBE9114855.1"/>
    <property type="molecule type" value="Genomic_DNA"/>
</dbReference>
<gene>
    <name evidence="1" type="ORF">IQ249_02990</name>
</gene>
<comment type="caution">
    <text evidence="1">The sequence shown here is derived from an EMBL/GenBank/DDBJ whole genome shotgun (WGS) entry which is preliminary data.</text>
</comment>
<dbReference type="Proteomes" id="UP000654482">
    <property type="component" value="Unassembled WGS sequence"/>
</dbReference>
<protein>
    <submittedName>
        <fullName evidence="1">Uncharacterized protein</fullName>
    </submittedName>
</protein>
<proteinExistence type="predicted"/>
<dbReference type="RefSeq" id="WP_194027939.1">
    <property type="nucleotide sequence ID" value="NZ_JADEWZ010000003.1"/>
</dbReference>
<keyword evidence="2" id="KW-1185">Reference proteome</keyword>
<dbReference type="AlphaFoldDB" id="A0A8J7B0F3"/>
<evidence type="ECO:0000313" key="1">
    <source>
        <dbReference type="EMBL" id="MBE9114855.1"/>
    </source>
</evidence>
<name>A0A8J7B0F3_9CYAN</name>
<accession>A0A8J7B0F3</accession>
<reference evidence="1" key="1">
    <citation type="submission" date="2020-10" db="EMBL/GenBank/DDBJ databases">
        <authorList>
            <person name="Castelo-Branco R."/>
            <person name="Eusebio N."/>
            <person name="Adriana R."/>
            <person name="Vieira A."/>
            <person name="Brugerolle De Fraissinette N."/>
            <person name="Rezende De Castro R."/>
            <person name="Schneider M.P."/>
            <person name="Vasconcelos V."/>
            <person name="Leao P.N."/>
        </authorList>
    </citation>
    <scope>NUCLEOTIDE SEQUENCE</scope>
    <source>
        <strain evidence="1">LEGE 07157</strain>
    </source>
</reference>